<name>A0A133UGC9_9EURY</name>
<dbReference type="EMBL" id="LHXP01000023">
    <property type="protein sequence ID" value="KXA93282.1"/>
    <property type="molecule type" value="Genomic_DNA"/>
</dbReference>
<dbReference type="SUPFAM" id="SSF53271">
    <property type="entry name" value="PRTase-like"/>
    <property type="match status" value="1"/>
</dbReference>
<sequence length="315" mass="36189">MSVIEELDIPLEGEVFSVDHEDLPENSYILRMEPAQKIHSNPLLWGEELRAYTRDCSNKFFRAAQELVPELDGIKNNEISEVVILRGGLAYQLDSAFSNVFDSYLPRCFVGARRHRVTKDEFEAELSYSNFEPLPDNGVVVIGDTIATGASVSRTIAEVRDELRKREKEIKSLIVFSAGAAFRGCSRLSDWIERFREWWPDFDLHVFVAEAFFGLDSGTHLRYRKPGEAIVPETSKEFVNEAFGDYEDAYLPGNICAIFDWGDRNFKPDRHLKDVLQYSKVARKEAEDKESLDFLRKLEKGAKEEMKKFKSPIKQ</sequence>
<dbReference type="Proteomes" id="UP000070657">
    <property type="component" value="Unassembled WGS sequence"/>
</dbReference>
<dbReference type="CDD" id="cd06223">
    <property type="entry name" value="PRTases_typeI"/>
    <property type="match status" value="1"/>
</dbReference>
<gene>
    <name evidence="1" type="ORF">AKJ66_02355</name>
</gene>
<dbReference type="AlphaFoldDB" id="A0A133UGC9"/>
<organism evidence="1 2">
    <name type="scientific">candidate division MSBL1 archaeon SCGC-AAA259E22</name>
    <dbReference type="NCBI Taxonomy" id="1698265"/>
    <lineage>
        <taxon>Archaea</taxon>
        <taxon>Methanobacteriati</taxon>
        <taxon>Methanobacteriota</taxon>
        <taxon>candidate division MSBL1</taxon>
    </lineage>
</organism>
<accession>A0A133UGC9</accession>
<evidence type="ECO:0008006" key="3">
    <source>
        <dbReference type="Google" id="ProtNLM"/>
    </source>
</evidence>
<evidence type="ECO:0000313" key="1">
    <source>
        <dbReference type="EMBL" id="KXA93282.1"/>
    </source>
</evidence>
<proteinExistence type="predicted"/>
<dbReference type="Gene3D" id="3.40.50.2020">
    <property type="match status" value="1"/>
</dbReference>
<keyword evidence="2" id="KW-1185">Reference proteome</keyword>
<evidence type="ECO:0000313" key="2">
    <source>
        <dbReference type="Proteomes" id="UP000070657"/>
    </source>
</evidence>
<reference evidence="1 2" key="1">
    <citation type="journal article" date="2016" name="Sci. Rep.">
        <title>Metabolic traits of an uncultured archaeal lineage -MSBL1- from brine pools of the Red Sea.</title>
        <authorList>
            <person name="Mwirichia R."/>
            <person name="Alam I."/>
            <person name="Rashid M."/>
            <person name="Vinu M."/>
            <person name="Ba-Alawi W."/>
            <person name="Anthony Kamau A."/>
            <person name="Kamanda Ngugi D."/>
            <person name="Goker M."/>
            <person name="Klenk H.P."/>
            <person name="Bajic V."/>
            <person name="Stingl U."/>
        </authorList>
    </citation>
    <scope>NUCLEOTIDE SEQUENCE [LARGE SCALE GENOMIC DNA]</scope>
    <source>
        <strain evidence="1">SCGC-AAA259E22</strain>
    </source>
</reference>
<dbReference type="InterPro" id="IPR029057">
    <property type="entry name" value="PRTase-like"/>
</dbReference>
<dbReference type="InterPro" id="IPR000836">
    <property type="entry name" value="PRTase_dom"/>
</dbReference>
<protein>
    <recommendedName>
        <fullName evidence="3">Phosphoribosyltransferase domain-containing protein</fullName>
    </recommendedName>
</protein>
<comment type="caution">
    <text evidence="1">The sequence shown here is derived from an EMBL/GenBank/DDBJ whole genome shotgun (WGS) entry which is preliminary data.</text>
</comment>